<dbReference type="AlphaFoldDB" id="A0A224Y0E8"/>
<sequence>MTVPTIYLIYICRKIFYVWYNPVVYMFWLPQIQHVSALLNCSLPFHLQYHPFPLQTVIYDHLISPHTHHQTHHD</sequence>
<protein>
    <submittedName>
        <fullName evidence="1">Putative secreted protein</fullName>
    </submittedName>
</protein>
<accession>A0A224Y0E8</accession>
<name>A0A224Y0E8_9HEMI</name>
<organism evidence="1">
    <name type="scientific">Panstrongylus lignarius</name>
    <dbReference type="NCBI Taxonomy" id="156445"/>
    <lineage>
        <taxon>Eukaryota</taxon>
        <taxon>Metazoa</taxon>
        <taxon>Ecdysozoa</taxon>
        <taxon>Arthropoda</taxon>
        <taxon>Hexapoda</taxon>
        <taxon>Insecta</taxon>
        <taxon>Pterygota</taxon>
        <taxon>Neoptera</taxon>
        <taxon>Paraneoptera</taxon>
        <taxon>Hemiptera</taxon>
        <taxon>Heteroptera</taxon>
        <taxon>Panheteroptera</taxon>
        <taxon>Cimicomorpha</taxon>
        <taxon>Reduviidae</taxon>
        <taxon>Triatominae</taxon>
        <taxon>Panstrongylus</taxon>
    </lineage>
</organism>
<evidence type="ECO:0000313" key="1">
    <source>
        <dbReference type="EMBL" id="JAW15888.1"/>
    </source>
</evidence>
<dbReference type="EMBL" id="GFTR01000538">
    <property type="protein sequence ID" value="JAW15888.1"/>
    <property type="molecule type" value="Transcribed_RNA"/>
</dbReference>
<reference evidence="1" key="1">
    <citation type="journal article" date="2018" name="PLoS Negl. Trop. Dis.">
        <title>An insight into the salivary gland and fat body transcriptome of Panstrongylus lignarius (Hemiptera: Heteroptera), the main vector of Chagas disease in Peru.</title>
        <authorList>
            <person name="Nevoa J.C."/>
            <person name="Mendes M.T."/>
            <person name="da Silva M.V."/>
            <person name="Soares S.C."/>
            <person name="Oliveira C.J.F."/>
            <person name="Ribeiro J.M.C."/>
        </authorList>
    </citation>
    <scope>NUCLEOTIDE SEQUENCE</scope>
</reference>
<proteinExistence type="predicted"/>